<evidence type="ECO:0000256" key="1">
    <source>
        <dbReference type="ARBA" id="ARBA00004370"/>
    </source>
</evidence>
<dbReference type="InterPro" id="IPR007110">
    <property type="entry name" value="Ig-like_dom"/>
</dbReference>
<evidence type="ECO:0000313" key="7">
    <source>
        <dbReference type="Proteomes" id="UP000694851"/>
    </source>
</evidence>
<organism evidence="7 8">
    <name type="scientific">Hipposideros armiger</name>
    <name type="common">Great Himalayan leaf-nosed bat</name>
    <dbReference type="NCBI Taxonomy" id="186990"/>
    <lineage>
        <taxon>Eukaryota</taxon>
        <taxon>Metazoa</taxon>
        <taxon>Chordata</taxon>
        <taxon>Craniata</taxon>
        <taxon>Vertebrata</taxon>
        <taxon>Euteleostomi</taxon>
        <taxon>Mammalia</taxon>
        <taxon>Eutheria</taxon>
        <taxon>Laurasiatheria</taxon>
        <taxon>Chiroptera</taxon>
        <taxon>Yinpterochiroptera</taxon>
        <taxon>Rhinolophoidea</taxon>
        <taxon>Hipposideridae</taxon>
        <taxon>Hipposideros</taxon>
    </lineage>
</organism>
<keyword evidence="4" id="KW-0472">Membrane</keyword>
<dbReference type="RefSeq" id="XP_019499849.1">
    <property type="nucleotide sequence ID" value="XM_019644304.1"/>
</dbReference>
<dbReference type="InterPro" id="IPR013783">
    <property type="entry name" value="Ig-like_fold"/>
</dbReference>
<evidence type="ECO:0000256" key="4">
    <source>
        <dbReference type="ARBA" id="ARBA00023136"/>
    </source>
</evidence>
<proteinExistence type="predicted"/>
<dbReference type="OrthoDB" id="8865476at2759"/>
<dbReference type="CTD" id="342510"/>
<dbReference type="AlphaFoldDB" id="A0A8B7RFM2"/>
<keyword evidence="7" id="KW-1185">Reference proteome</keyword>
<dbReference type="PANTHER" id="PTHR11860:SF89">
    <property type="entry name" value="CMRF35-LIKE MOLECULE 2"/>
    <property type="match status" value="1"/>
</dbReference>
<name>A0A8B7RFM2_HIPAR</name>
<dbReference type="PROSITE" id="PS50835">
    <property type="entry name" value="IG_LIKE"/>
    <property type="match status" value="1"/>
</dbReference>
<comment type="subcellular location">
    <subcellularLocation>
        <location evidence="1">Membrane</location>
    </subcellularLocation>
</comment>
<evidence type="ECO:0000256" key="2">
    <source>
        <dbReference type="ARBA" id="ARBA00022692"/>
    </source>
</evidence>
<protein>
    <submittedName>
        <fullName evidence="8">CMRF35-like molecule 2</fullName>
    </submittedName>
</protein>
<dbReference type="GO" id="GO:0005886">
    <property type="term" value="C:plasma membrane"/>
    <property type="evidence" value="ECO:0007669"/>
    <property type="project" value="TreeGrafter"/>
</dbReference>
<keyword evidence="2" id="KW-0812">Transmembrane</keyword>
<dbReference type="GO" id="GO:0004888">
    <property type="term" value="F:transmembrane signaling receptor activity"/>
    <property type="evidence" value="ECO:0007669"/>
    <property type="project" value="TreeGrafter"/>
</dbReference>
<dbReference type="SMART" id="SM00409">
    <property type="entry name" value="IG"/>
    <property type="match status" value="1"/>
</dbReference>
<sequence length="193" mass="21082">MTQALLPTSGIQLGPGFAGDTSQGERTMWVPPALLLLCLPGCFSLRGPSFVTGTTGGSLTVQCLYEEEYEENKKYWCQGQHDTDCNTVVETNGRETEGRSGRVSIRDSPYARAFTVTMTNLNAADAGSYWCKIQTSWIFDSWSRDPSFQVQVSVNPAPRTTTRATTLPATSLTLPEVISSQNFTNQVLTHCPG</sequence>
<dbReference type="Proteomes" id="UP000694851">
    <property type="component" value="Unplaced"/>
</dbReference>
<dbReference type="KEGG" id="hai:109383666"/>
<dbReference type="PANTHER" id="PTHR11860">
    <property type="entry name" value="POLYMERIC-IMMUNOGLOBULIN RECEPTOR"/>
    <property type="match status" value="1"/>
</dbReference>
<dbReference type="Gene3D" id="2.60.40.10">
    <property type="entry name" value="Immunoglobulins"/>
    <property type="match status" value="1"/>
</dbReference>
<dbReference type="InterPro" id="IPR036179">
    <property type="entry name" value="Ig-like_dom_sf"/>
</dbReference>
<reference evidence="8" key="1">
    <citation type="submission" date="2025-08" db="UniProtKB">
        <authorList>
            <consortium name="RefSeq"/>
        </authorList>
    </citation>
    <scope>IDENTIFICATION</scope>
    <source>
        <tissue evidence="8">Muscle</tissue>
    </source>
</reference>
<dbReference type="GeneID" id="109383666"/>
<keyword evidence="3" id="KW-0732">Signal</keyword>
<dbReference type="InterPro" id="IPR013106">
    <property type="entry name" value="Ig_V-set"/>
</dbReference>
<dbReference type="InterPro" id="IPR050671">
    <property type="entry name" value="CD300_family_receptors"/>
</dbReference>
<evidence type="ECO:0000259" key="6">
    <source>
        <dbReference type="PROSITE" id="PS50835"/>
    </source>
</evidence>
<evidence type="ECO:0000256" key="3">
    <source>
        <dbReference type="ARBA" id="ARBA00022729"/>
    </source>
</evidence>
<dbReference type="CDD" id="cd05716">
    <property type="entry name" value="IgV_pIgR_like"/>
    <property type="match status" value="1"/>
</dbReference>
<dbReference type="Pfam" id="PF07686">
    <property type="entry name" value="V-set"/>
    <property type="match status" value="1"/>
</dbReference>
<evidence type="ECO:0000256" key="5">
    <source>
        <dbReference type="ARBA" id="ARBA00023157"/>
    </source>
</evidence>
<keyword evidence="5" id="KW-1015">Disulfide bond</keyword>
<dbReference type="FunFam" id="2.60.40.10:FF:000370">
    <property type="entry name" value="CMRF35-like molecule 1"/>
    <property type="match status" value="1"/>
</dbReference>
<dbReference type="InterPro" id="IPR003599">
    <property type="entry name" value="Ig_sub"/>
</dbReference>
<accession>A0A8B7RFM2</accession>
<evidence type="ECO:0000313" key="8">
    <source>
        <dbReference type="RefSeq" id="XP_019499849.1"/>
    </source>
</evidence>
<dbReference type="SUPFAM" id="SSF48726">
    <property type="entry name" value="Immunoglobulin"/>
    <property type="match status" value="1"/>
</dbReference>
<gene>
    <name evidence="8" type="primary">CD300E</name>
</gene>
<feature type="domain" description="Ig-like" evidence="6">
    <location>
        <begin position="32"/>
        <end position="155"/>
    </location>
</feature>